<name>A0A922FVG2_CARIL</name>
<dbReference type="GO" id="GO:0005774">
    <property type="term" value="C:vacuolar membrane"/>
    <property type="evidence" value="ECO:0007669"/>
    <property type="project" value="UniProtKB-SubCell"/>
</dbReference>
<comment type="caution">
    <text evidence="8">The sequence shown here is derived from an EMBL/GenBank/DDBJ whole genome shotgun (WGS) entry which is preliminary data.</text>
</comment>
<dbReference type="Pfam" id="PF02383">
    <property type="entry name" value="Syja_N"/>
    <property type="match status" value="1"/>
</dbReference>
<sequence>MDSMRPLAYTDTHPLAPDSKLLRCLAYLGKKYYIIGRDKKRTFWRVLKIDRLDCSELDIDEDSATYSENECSDLLKRLDDGNKITGGLKLVTTCYGIIGFVKFLEPYYMLLITKRKKIGEIGGHKIYAITKREMIPIPNPTVRTFMAHSKNENRYKMLLCTVDLTKDFFFSYSYHAMRSLQKNLYDYKTGQHLYKKKCVWNKFLTSEIRNRLGNTLWTVALVHGFFKQVKLSVPGRDFKLTLIARRSRCFAGTRYLKRGVNDKGRVANDVETEQIVSEDPVEGCPTQMSSVVQYRGSVPLFWSQNALGFHKFRPVFSLQAEQHNYEAMVLHFRNLVKRYGKPIVILSLLKTRGKKRAEKTLGATYAKAIASIIDKLPEMNHLRFCRWDLHTHMYYRRPIYELQQLGDLAADTLDSTGIFYCQLPPKLWQDGFLNLSYFDKYNGHNSLEDLFNKNGDAGNLEANFTDGGGSCDANENYGVKCMSQKGVLRSNCMDCLDRTNVVQYAYGLAALGRQLHALGFIESPNIDLEDPLAENLMTVYEAMGDTLALQYGGSPAHSKIFADIRGQWRPAIDYQDLITTVKRFCSNAFLDFVRQDAMNVFLGYFRPQQGKQVLWELDSDQRYNVGRSSFKRSLSDSDILSTSNSPMVSTDVMLNPPFSGKVQGSSMNLLGFLADIQTQPSHDQAQGGSTSILAFMPEISTGTRLSPGYMQEDQSLKSDNIYDEETRDASAPSSLFDMDWHSSAANSFVEENERCFSCETIIHRMKGGGYSESFVKWLFHGEALFLRS</sequence>
<dbReference type="EMBL" id="CM031826">
    <property type="protein sequence ID" value="KAG6727487.1"/>
    <property type="molecule type" value="Genomic_DNA"/>
</dbReference>
<reference evidence="8" key="1">
    <citation type="submission" date="2021-01" db="EMBL/GenBank/DDBJ databases">
        <authorList>
            <person name="Lovell J.T."/>
            <person name="Bentley N."/>
            <person name="Bhattarai G."/>
            <person name="Jenkins J.W."/>
            <person name="Sreedasyam A."/>
            <person name="Alarcon Y."/>
            <person name="Bock C."/>
            <person name="Boston L."/>
            <person name="Carlson J."/>
            <person name="Cervantes K."/>
            <person name="Clermont K."/>
            <person name="Krom N."/>
            <person name="Kubenka K."/>
            <person name="Mamidi S."/>
            <person name="Mattison C."/>
            <person name="Monteros M."/>
            <person name="Pisani C."/>
            <person name="Plott C."/>
            <person name="Rajasekar S."/>
            <person name="Rhein H.S."/>
            <person name="Rohla C."/>
            <person name="Song M."/>
            <person name="Hilaire R.S."/>
            <person name="Shu S."/>
            <person name="Wells L."/>
            <person name="Wang X."/>
            <person name="Webber J."/>
            <person name="Heerema R.J."/>
            <person name="Klein P."/>
            <person name="Conner P."/>
            <person name="Grauke L."/>
            <person name="Grimwood J."/>
            <person name="Schmutz J."/>
            <person name="Randall J.J."/>
        </authorList>
    </citation>
    <scope>NUCLEOTIDE SEQUENCE</scope>
    <source>
        <tissue evidence="8">Leaf</tissue>
    </source>
</reference>
<keyword evidence="2" id="KW-0926">Vacuole</keyword>
<evidence type="ECO:0000256" key="2">
    <source>
        <dbReference type="ARBA" id="ARBA00022554"/>
    </source>
</evidence>
<organism evidence="8 9">
    <name type="scientific">Carya illinoinensis</name>
    <name type="common">Pecan</name>
    <dbReference type="NCBI Taxonomy" id="32201"/>
    <lineage>
        <taxon>Eukaryota</taxon>
        <taxon>Viridiplantae</taxon>
        <taxon>Streptophyta</taxon>
        <taxon>Embryophyta</taxon>
        <taxon>Tracheophyta</taxon>
        <taxon>Spermatophyta</taxon>
        <taxon>Magnoliopsida</taxon>
        <taxon>eudicotyledons</taxon>
        <taxon>Gunneridae</taxon>
        <taxon>Pentapetalae</taxon>
        <taxon>rosids</taxon>
        <taxon>fabids</taxon>
        <taxon>Fagales</taxon>
        <taxon>Juglandaceae</taxon>
        <taxon>Carya</taxon>
    </lineage>
</organism>
<dbReference type="GO" id="GO:0046856">
    <property type="term" value="P:phosphatidylinositol dephosphorylation"/>
    <property type="evidence" value="ECO:0007669"/>
    <property type="project" value="InterPro"/>
</dbReference>
<dbReference type="PANTHER" id="PTHR45738">
    <property type="entry name" value="POLYPHOSPHOINOSITIDE PHOSPHATASE"/>
    <property type="match status" value="1"/>
</dbReference>
<evidence type="ECO:0000313" key="9">
    <source>
        <dbReference type="Proteomes" id="UP000811246"/>
    </source>
</evidence>
<feature type="domain" description="SAC" evidence="7">
    <location>
        <begin position="159"/>
        <end position="553"/>
    </location>
</feature>
<dbReference type="InterPro" id="IPR002013">
    <property type="entry name" value="SAC_dom"/>
</dbReference>
<dbReference type="Proteomes" id="UP000811246">
    <property type="component" value="Chromosome 2"/>
</dbReference>
<dbReference type="AlphaFoldDB" id="A0A922FVG2"/>
<evidence type="ECO:0000313" key="8">
    <source>
        <dbReference type="EMBL" id="KAG6727488.1"/>
    </source>
</evidence>
<evidence type="ECO:0000256" key="3">
    <source>
        <dbReference type="ARBA" id="ARBA00022801"/>
    </source>
</evidence>
<keyword evidence="3" id="KW-0378">Hydrolase</keyword>
<comment type="subcellular location">
    <subcellularLocation>
        <location evidence="1">Vacuole membrane</location>
        <topology evidence="1">Peripheral membrane protein</topology>
    </subcellularLocation>
</comment>
<dbReference type="GO" id="GO:0043813">
    <property type="term" value="F:phosphatidylinositol-3,5-bisphosphate 5-phosphatase activity"/>
    <property type="evidence" value="ECO:0007669"/>
    <property type="project" value="InterPro"/>
</dbReference>
<dbReference type="OrthoDB" id="405996at2759"/>
<comment type="catalytic activity">
    <reaction evidence="5">
        <text>a 1,2-diacyl-sn-glycero-3-phospho-(1D-myo-inositol-3,5-bisphosphate) + H2O = a 1,2-diacyl-sn-glycero-3-phospho-(1D-myo-inositol-3-phosphate) + phosphate</text>
        <dbReference type="Rhea" id="RHEA:32955"/>
        <dbReference type="ChEBI" id="CHEBI:15377"/>
        <dbReference type="ChEBI" id="CHEBI:43474"/>
        <dbReference type="ChEBI" id="CHEBI:57923"/>
        <dbReference type="ChEBI" id="CHEBI:58088"/>
    </reaction>
</comment>
<keyword evidence="4" id="KW-0472">Membrane</keyword>
<dbReference type="PROSITE" id="PS50275">
    <property type="entry name" value="SAC"/>
    <property type="match status" value="1"/>
</dbReference>
<protein>
    <recommendedName>
        <fullName evidence="7">SAC domain-containing protein</fullName>
    </recommendedName>
</protein>
<dbReference type="InterPro" id="IPR043573">
    <property type="entry name" value="Fig4-like"/>
</dbReference>
<gene>
    <name evidence="8" type="ORF">I3842_02G130000</name>
</gene>
<evidence type="ECO:0000256" key="4">
    <source>
        <dbReference type="ARBA" id="ARBA00023136"/>
    </source>
</evidence>
<dbReference type="EMBL" id="CM031826">
    <property type="protein sequence ID" value="KAG6727488.1"/>
    <property type="molecule type" value="Genomic_DNA"/>
</dbReference>
<evidence type="ECO:0000256" key="1">
    <source>
        <dbReference type="ARBA" id="ARBA00004148"/>
    </source>
</evidence>
<evidence type="ECO:0000256" key="6">
    <source>
        <dbReference type="ARBA" id="ARBA00023464"/>
    </source>
</evidence>
<evidence type="ECO:0000256" key="5">
    <source>
        <dbReference type="ARBA" id="ARBA00023337"/>
    </source>
</evidence>
<accession>A0A922FVG2</accession>
<dbReference type="PANTHER" id="PTHR45738:SF3">
    <property type="entry name" value="OS03G0182400 PROTEIN"/>
    <property type="match status" value="1"/>
</dbReference>
<comment type="subunit">
    <text evidence="6">Component of the PI(3,5)P2 regulatory complex at least composed of ATG18, SAC/FIG4, FAB1 and VAC14.</text>
</comment>
<proteinExistence type="predicted"/>
<evidence type="ECO:0000259" key="7">
    <source>
        <dbReference type="PROSITE" id="PS50275"/>
    </source>
</evidence>